<evidence type="ECO:0000313" key="2">
    <source>
        <dbReference type="Proteomes" id="UP000595498"/>
    </source>
</evidence>
<dbReference type="PROSITE" id="PS51257">
    <property type="entry name" value="PROKAR_LIPOPROTEIN"/>
    <property type="match status" value="1"/>
</dbReference>
<dbReference type="Proteomes" id="UP000595498">
    <property type="component" value="Chromosome"/>
</dbReference>
<reference evidence="1 2" key="1">
    <citation type="submission" date="2021-01" db="EMBL/GenBank/DDBJ databases">
        <title>FDA dAtabase for Regulatory Grade micrObial Sequences (FDA-ARGOS): Supporting development and validation of Infectious Disease Dx tests.</title>
        <authorList>
            <person name="Sproer C."/>
            <person name="Gronow S."/>
            <person name="Severitt S."/>
            <person name="Schroder I."/>
            <person name="Tallon L."/>
            <person name="Sadzewicz L."/>
            <person name="Zhao X."/>
            <person name="Boylan J."/>
            <person name="Ott S."/>
            <person name="Bowen H."/>
            <person name="Vavikolanu K."/>
            <person name="Mehta A."/>
            <person name="Aluvathingal J."/>
            <person name="Nadendla S."/>
            <person name="Lowell S."/>
            <person name="Myers T."/>
            <person name="Yan Y."/>
            <person name="Sichtig H."/>
        </authorList>
    </citation>
    <scope>NUCLEOTIDE SEQUENCE [LARGE SCALE GENOMIC DNA]</scope>
    <source>
        <strain evidence="1 2">FDAARGOS_1141</strain>
    </source>
</reference>
<organism evidence="1 2">
    <name type="scientific">Sphingobacterium multivorum</name>
    <dbReference type="NCBI Taxonomy" id="28454"/>
    <lineage>
        <taxon>Bacteria</taxon>
        <taxon>Pseudomonadati</taxon>
        <taxon>Bacteroidota</taxon>
        <taxon>Sphingobacteriia</taxon>
        <taxon>Sphingobacteriales</taxon>
        <taxon>Sphingobacteriaceae</taxon>
        <taxon>Sphingobacterium</taxon>
    </lineage>
</organism>
<dbReference type="EMBL" id="CP068224">
    <property type="protein sequence ID" value="QQT52059.1"/>
    <property type="molecule type" value="Genomic_DNA"/>
</dbReference>
<name>A0ABX7CK06_SPHMU</name>
<sequence>MKFDFSMYSIMNRFLLVFSVFMGMLILSCTGNNEKQSIENIQGSWVFDTATLPDIGSGRVIAKIRDNCGFEFRMDSCNMSCAFYRKSESNVCDGMTTGFRTNFDNKKDSLRIWDVERKSWHIYLIKNLTKDSLILFDQNMNYDVAYCRPSSSKNNSFDGIFFSKVFVGDGYTCVDESFYFDRRGNYYYQNSEDELSAYRFNQKMVDRIFHAYDRLDVGSLKSEYIGGGTGPSLHYSISFIRNGTVIKRVIDHQNTGPDELLQAYIVMISNLKKYKAEKVNVNHKLSKLAREESQIFYQKMGLKRED</sequence>
<protein>
    <recommendedName>
        <fullName evidence="3">Lipoprotein</fullName>
    </recommendedName>
</protein>
<proteinExistence type="predicted"/>
<evidence type="ECO:0000313" key="1">
    <source>
        <dbReference type="EMBL" id="QQT52059.1"/>
    </source>
</evidence>
<evidence type="ECO:0008006" key="3">
    <source>
        <dbReference type="Google" id="ProtNLM"/>
    </source>
</evidence>
<gene>
    <name evidence="1" type="ORF">I6I98_17515</name>
</gene>
<keyword evidence="2" id="KW-1185">Reference proteome</keyword>
<accession>A0ABX7CK06</accession>